<dbReference type="OrthoDB" id="1407586at2"/>
<evidence type="ECO:0000313" key="3">
    <source>
        <dbReference type="EMBL" id="ASF46598.1"/>
    </source>
</evidence>
<sequence length="283" mass="31131">MQKIIDMRSRPAFLHDFFGANPDSAGYQTAKWLNQRVGSKEPEHFRRSYTLEGYLAEIAQAGVDKAVIVGRETPGLTIDNDTIADLVASSGQFVGIGSVDILRRGEDDAIAELVRAVKQLGFKAINIEPGFAEPPVQADDPALFPVYEACIGLDVPVCLMSGPTTPNFAYAHPNAVARLARRYPLLKIICFHGYYPFVNEVIGAAFRYANIYLVPDMYIFQPGSALYVEAANAFLGEQLLFGSSYPFRDMKQTVDDFAALGFKDAVLDKVFYQNAGQLLKIAV</sequence>
<dbReference type="EMBL" id="CP022129">
    <property type="protein sequence ID" value="ASF46598.1"/>
    <property type="molecule type" value="Genomic_DNA"/>
</dbReference>
<dbReference type="InterPro" id="IPR032465">
    <property type="entry name" value="ACMSD"/>
</dbReference>
<dbReference type="RefSeq" id="WP_088619470.1">
    <property type="nucleotide sequence ID" value="NZ_CP022129.1"/>
</dbReference>
<dbReference type="PANTHER" id="PTHR21240">
    <property type="entry name" value="2-AMINO-3-CARBOXYLMUCONATE-6-SEMIALDEHYDE DECARBOXYLASE"/>
    <property type="match status" value="1"/>
</dbReference>
<dbReference type="InterPro" id="IPR006680">
    <property type="entry name" value="Amidohydro-rel"/>
</dbReference>
<dbReference type="Pfam" id="PF04909">
    <property type="entry name" value="Amidohydro_2"/>
    <property type="match status" value="1"/>
</dbReference>
<feature type="domain" description="Amidohydrolase-related" evidence="2">
    <location>
        <begin position="50"/>
        <end position="280"/>
    </location>
</feature>
<proteinExistence type="predicted"/>
<gene>
    <name evidence="3" type="ORF">CEK71_11245</name>
</gene>
<dbReference type="Gene3D" id="3.20.20.140">
    <property type="entry name" value="Metal-dependent hydrolases"/>
    <property type="match status" value="1"/>
</dbReference>
<dbReference type="InterPro" id="IPR032466">
    <property type="entry name" value="Metal_Hydrolase"/>
</dbReference>
<dbReference type="SUPFAM" id="SSF51556">
    <property type="entry name" value="Metallo-dependent hydrolases"/>
    <property type="match status" value="1"/>
</dbReference>
<evidence type="ECO:0000259" key="2">
    <source>
        <dbReference type="Pfam" id="PF04909"/>
    </source>
</evidence>
<keyword evidence="4" id="KW-1185">Reference proteome</keyword>
<protein>
    <submittedName>
        <fullName evidence="3">Amidohydrolase</fullName>
    </submittedName>
</protein>
<reference evidence="3 4" key="1">
    <citation type="submission" date="2017-06" db="EMBL/GenBank/DDBJ databases">
        <title>Genome Sequencing of the methanotroph Methylovulum psychrotolerants str. HV10-M2 isolated from a high-altitude environment.</title>
        <authorList>
            <person name="Mateos-Rivera A."/>
        </authorList>
    </citation>
    <scope>NUCLEOTIDE SEQUENCE [LARGE SCALE GENOMIC DNA]</scope>
    <source>
        <strain evidence="3 4">HV10_M2</strain>
    </source>
</reference>
<dbReference type="GO" id="GO:0016787">
    <property type="term" value="F:hydrolase activity"/>
    <property type="evidence" value="ECO:0007669"/>
    <property type="project" value="UniProtKB-KW"/>
</dbReference>
<dbReference type="GO" id="GO:0016831">
    <property type="term" value="F:carboxy-lyase activity"/>
    <property type="evidence" value="ECO:0007669"/>
    <property type="project" value="InterPro"/>
</dbReference>
<keyword evidence="1" id="KW-0456">Lyase</keyword>
<accession>A0A1Z4BZ86</accession>
<keyword evidence="3" id="KW-0378">Hydrolase</keyword>
<evidence type="ECO:0000313" key="4">
    <source>
        <dbReference type="Proteomes" id="UP000197019"/>
    </source>
</evidence>
<dbReference type="KEGG" id="mpsy:CEK71_11245"/>
<organism evidence="3 4">
    <name type="scientific">Methylovulum psychrotolerans</name>
    <dbReference type="NCBI Taxonomy" id="1704499"/>
    <lineage>
        <taxon>Bacteria</taxon>
        <taxon>Pseudomonadati</taxon>
        <taxon>Pseudomonadota</taxon>
        <taxon>Gammaproteobacteria</taxon>
        <taxon>Methylococcales</taxon>
        <taxon>Methylococcaceae</taxon>
        <taxon>Methylovulum</taxon>
    </lineage>
</organism>
<dbReference type="Proteomes" id="UP000197019">
    <property type="component" value="Chromosome"/>
</dbReference>
<dbReference type="AlphaFoldDB" id="A0A1Z4BZ86"/>
<evidence type="ECO:0000256" key="1">
    <source>
        <dbReference type="ARBA" id="ARBA00023239"/>
    </source>
</evidence>
<name>A0A1Z4BZ86_9GAMM</name>